<dbReference type="InterPro" id="IPR042099">
    <property type="entry name" value="ANL_N_sf"/>
</dbReference>
<keyword evidence="3" id="KW-0436">Ligase</keyword>
<dbReference type="PANTHER" id="PTHR24096">
    <property type="entry name" value="LONG-CHAIN-FATTY-ACID--COA LIGASE"/>
    <property type="match status" value="1"/>
</dbReference>
<reference evidence="6 7" key="1">
    <citation type="submission" date="2024-04" db="EMBL/GenBank/DDBJ databases">
        <authorList>
            <person name="Fracassetti M."/>
        </authorList>
    </citation>
    <scope>NUCLEOTIDE SEQUENCE [LARGE SCALE GENOMIC DNA]</scope>
</reference>
<evidence type="ECO:0000313" key="6">
    <source>
        <dbReference type="EMBL" id="CAL1380610.1"/>
    </source>
</evidence>
<dbReference type="SUPFAM" id="SSF56801">
    <property type="entry name" value="Acetyl-CoA synthetase-like"/>
    <property type="match status" value="1"/>
</dbReference>
<evidence type="ECO:0000256" key="4">
    <source>
        <dbReference type="ARBA" id="ARBA00034252"/>
    </source>
</evidence>
<name>A0AAV2E412_9ROSI</name>
<dbReference type="InterPro" id="IPR000873">
    <property type="entry name" value="AMP-dep_synth/lig_dom"/>
</dbReference>
<dbReference type="AlphaFoldDB" id="A0AAV2E412"/>
<dbReference type="Pfam" id="PF00501">
    <property type="entry name" value="AMP-binding"/>
    <property type="match status" value="1"/>
</dbReference>
<dbReference type="EC" id="6.2.1.12" evidence="2"/>
<feature type="domain" description="AMP-dependent synthetase/ligase" evidence="5">
    <location>
        <begin position="40"/>
        <end position="130"/>
    </location>
</feature>
<accession>A0AAV2E412</accession>
<protein>
    <recommendedName>
        <fullName evidence="2">4-coumarate--CoA ligase</fullName>
        <ecNumber evidence="2">6.2.1.12</ecNumber>
    </recommendedName>
</protein>
<dbReference type="Gene3D" id="3.40.50.12780">
    <property type="entry name" value="N-terminal domain of ligase-like"/>
    <property type="match status" value="1"/>
</dbReference>
<dbReference type="EMBL" id="OZ034817">
    <property type="protein sequence ID" value="CAL1380610.1"/>
    <property type="molecule type" value="Genomic_DNA"/>
</dbReference>
<keyword evidence="7" id="KW-1185">Reference proteome</keyword>
<comment type="similarity">
    <text evidence="1">Belongs to the ATP-dependent AMP-binding enzyme family.</text>
</comment>
<comment type="catalytic activity">
    <reaction evidence="4">
        <text>(E)-4-coumarate + ATP + CoA = (E)-4-coumaroyl-CoA + AMP + diphosphate</text>
        <dbReference type="Rhea" id="RHEA:19641"/>
        <dbReference type="ChEBI" id="CHEBI:12876"/>
        <dbReference type="ChEBI" id="CHEBI:30616"/>
        <dbReference type="ChEBI" id="CHEBI:33019"/>
        <dbReference type="ChEBI" id="CHEBI:57287"/>
        <dbReference type="ChEBI" id="CHEBI:85008"/>
        <dbReference type="ChEBI" id="CHEBI:456215"/>
        <dbReference type="EC" id="6.2.1.12"/>
    </reaction>
    <physiologicalReaction direction="left-to-right" evidence="4">
        <dbReference type="Rhea" id="RHEA:19642"/>
    </physiologicalReaction>
</comment>
<proteinExistence type="inferred from homology"/>
<sequence length="220" mass="24967">MELNHHQQQPVVAEEIIFRSKLPDIDIPNHLPLHSYIFQNIVNHADRPCLIDFLSGQILTYAELHLTARRVAAGLDNLAVKGNVIMLLLPNCPQFVLAFLGAIATTFNPFFTPAKVSKQAKASGAKLVITGSRWWLSAIWSRFYIFSLSPPQPCLPSPVPPFCPLAKETQRSQYRSGPRRRRIRRRRQTWPCQLRTAACRRASSFYNCLSAIRISSISFL</sequence>
<evidence type="ECO:0000256" key="3">
    <source>
        <dbReference type="ARBA" id="ARBA00022598"/>
    </source>
</evidence>
<evidence type="ECO:0000259" key="5">
    <source>
        <dbReference type="Pfam" id="PF00501"/>
    </source>
</evidence>
<gene>
    <name evidence="6" type="ORF">LTRI10_LOCUS22041</name>
</gene>
<dbReference type="PANTHER" id="PTHR24096:SF149">
    <property type="entry name" value="AMP-BINDING DOMAIN-CONTAINING PROTEIN-RELATED"/>
    <property type="match status" value="1"/>
</dbReference>
<evidence type="ECO:0000256" key="2">
    <source>
        <dbReference type="ARBA" id="ARBA00012959"/>
    </source>
</evidence>
<dbReference type="Proteomes" id="UP001497516">
    <property type="component" value="Chromosome 4"/>
</dbReference>
<evidence type="ECO:0000313" key="7">
    <source>
        <dbReference type="Proteomes" id="UP001497516"/>
    </source>
</evidence>
<dbReference type="GO" id="GO:0016207">
    <property type="term" value="F:4-coumarate-CoA ligase activity"/>
    <property type="evidence" value="ECO:0007669"/>
    <property type="project" value="UniProtKB-EC"/>
</dbReference>
<evidence type="ECO:0000256" key="1">
    <source>
        <dbReference type="ARBA" id="ARBA00006432"/>
    </source>
</evidence>
<organism evidence="6 7">
    <name type="scientific">Linum trigynum</name>
    <dbReference type="NCBI Taxonomy" id="586398"/>
    <lineage>
        <taxon>Eukaryota</taxon>
        <taxon>Viridiplantae</taxon>
        <taxon>Streptophyta</taxon>
        <taxon>Embryophyta</taxon>
        <taxon>Tracheophyta</taxon>
        <taxon>Spermatophyta</taxon>
        <taxon>Magnoliopsida</taxon>
        <taxon>eudicotyledons</taxon>
        <taxon>Gunneridae</taxon>
        <taxon>Pentapetalae</taxon>
        <taxon>rosids</taxon>
        <taxon>fabids</taxon>
        <taxon>Malpighiales</taxon>
        <taxon>Linaceae</taxon>
        <taxon>Linum</taxon>
    </lineage>
</organism>